<reference evidence="1 2" key="1">
    <citation type="submission" date="2016-10" db="EMBL/GenBank/DDBJ databases">
        <authorList>
            <person name="de Groot N.N."/>
        </authorList>
    </citation>
    <scope>NUCLEOTIDE SEQUENCE [LARGE SCALE GENOMIC DNA]</scope>
    <source>
        <strain evidence="1 2">DSM 43067</strain>
    </source>
</reference>
<name>A0A1I5BWC1_9ACTN</name>
<organism evidence="1 2">
    <name type="scientific">Actinomadura madurae</name>
    <dbReference type="NCBI Taxonomy" id="1993"/>
    <lineage>
        <taxon>Bacteria</taxon>
        <taxon>Bacillati</taxon>
        <taxon>Actinomycetota</taxon>
        <taxon>Actinomycetes</taxon>
        <taxon>Streptosporangiales</taxon>
        <taxon>Thermomonosporaceae</taxon>
        <taxon>Actinomadura</taxon>
    </lineage>
</organism>
<keyword evidence="2" id="KW-1185">Reference proteome</keyword>
<gene>
    <name evidence="1" type="ORF">SAMN04489713_10348</name>
</gene>
<evidence type="ECO:0000313" key="2">
    <source>
        <dbReference type="Proteomes" id="UP000183413"/>
    </source>
</evidence>
<dbReference type="InParanoid" id="A0A1I5BWC1"/>
<protein>
    <submittedName>
        <fullName evidence="1">Uncharacterized protein</fullName>
    </submittedName>
</protein>
<sequence length="32" mass="3384">MTAAPGFLPGFRVAGAIYVVVHGPRRTAVWDA</sequence>
<dbReference type="AlphaFoldDB" id="A0A1I5BWC1"/>
<dbReference type="EMBL" id="FOVH01000003">
    <property type="protein sequence ID" value="SFN78964.1"/>
    <property type="molecule type" value="Genomic_DNA"/>
</dbReference>
<dbReference type="Proteomes" id="UP000183413">
    <property type="component" value="Unassembled WGS sequence"/>
</dbReference>
<evidence type="ECO:0000313" key="1">
    <source>
        <dbReference type="EMBL" id="SFN78964.1"/>
    </source>
</evidence>
<proteinExistence type="predicted"/>
<accession>A0A1I5BWC1</accession>